<dbReference type="Pfam" id="PF00672">
    <property type="entry name" value="HAMP"/>
    <property type="match status" value="1"/>
</dbReference>
<protein>
    <submittedName>
        <fullName evidence="9">Methyl-accepting chemotaxis protein</fullName>
    </submittedName>
</protein>
<keyword evidence="3" id="KW-0472">Membrane</keyword>
<accession>A0A1I7F7D5</accession>
<name>A0A1I7F7D5_9BACL</name>
<dbReference type="Pfam" id="PF00015">
    <property type="entry name" value="MCPsignal"/>
    <property type="match status" value="1"/>
</dbReference>
<dbReference type="AlphaFoldDB" id="A0A1I7F7D5"/>
<dbReference type="InterPro" id="IPR003660">
    <property type="entry name" value="HAMP_dom"/>
</dbReference>
<dbReference type="RefSeq" id="WP_074948542.1">
    <property type="nucleotide sequence ID" value="NZ_FPBV01000001.1"/>
</dbReference>
<dbReference type="SMART" id="SM00283">
    <property type="entry name" value="MA"/>
    <property type="match status" value="1"/>
</dbReference>
<evidence type="ECO:0000256" key="3">
    <source>
        <dbReference type="ARBA" id="ARBA00023136"/>
    </source>
</evidence>
<dbReference type="GO" id="GO:0007165">
    <property type="term" value="P:signal transduction"/>
    <property type="evidence" value="ECO:0007669"/>
    <property type="project" value="UniProtKB-KW"/>
</dbReference>
<evidence type="ECO:0000256" key="5">
    <source>
        <dbReference type="ARBA" id="ARBA00029447"/>
    </source>
</evidence>
<evidence type="ECO:0000259" key="7">
    <source>
        <dbReference type="PROSITE" id="PS50111"/>
    </source>
</evidence>
<dbReference type="EMBL" id="FPBV01000001">
    <property type="protein sequence ID" value="SFU32097.1"/>
    <property type="molecule type" value="Genomic_DNA"/>
</dbReference>
<reference evidence="10" key="1">
    <citation type="submission" date="2016-10" db="EMBL/GenBank/DDBJ databases">
        <authorList>
            <person name="Varghese N."/>
        </authorList>
    </citation>
    <scope>NUCLEOTIDE SEQUENCE [LARGE SCALE GENOMIC DNA]</scope>
    <source>
        <strain evidence="10">DSM 17980</strain>
    </source>
</reference>
<evidence type="ECO:0000256" key="6">
    <source>
        <dbReference type="PROSITE-ProRule" id="PRU00284"/>
    </source>
</evidence>
<dbReference type="SUPFAM" id="SSF58104">
    <property type="entry name" value="Methyl-accepting chemotaxis protein (MCP) signaling domain"/>
    <property type="match status" value="1"/>
</dbReference>
<dbReference type="Proteomes" id="UP000183508">
    <property type="component" value="Unassembled WGS sequence"/>
</dbReference>
<dbReference type="PROSITE" id="PS50885">
    <property type="entry name" value="HAMP"/>
    <property type="match status" value="1"/>
</dbReference>
<comment type="subcellular location">
    <subcellularLocation>
        <location evidence="1">Cell membrane</location>
    </subcellularLocation>
</comment>
<dbReference type="CDD" id="cd11386">
    <property type="entry name" value="MCP_signal"/>
    <property type="match status" value="1"/>
</dbReference>
<keyword evidence="10" id="KW-1185">Reference proteome</keyword>
<keyword evidence="2" id="KW-1003">Cell membrane</keyword>
<dbReference type="PANTHER" id="PTHR32089:SF112">
    <property type="entry name" value="LYSOZYME-LIKE PROTEIN-RELATED"/>
    <property type="match status" value="1"/>
</dbReference>
<evidence type="ECO:0000256" key="4">
    <source>
        <dbReference type="ARBA" id="ARBA00023224"/>
    </source>
</evidence>
<dbReference type="CDD" id="cd06225">
    <property type="entry name" value="HAMP"/>
    <property type="match status" value="1"/>
</dbReference>
<evidence type="ECO:0000313" key="9">
    <source>
        <dbReference type="EMBL" id="SFU32097.1"/>
    </source>
</evidence>
<dbReference type="eggNOG" id="COG0840">
    <property type="taxonomic scope" value="Bacteria"/>
</dbReference>
<evidence type="ECO:0000256" key="2">
    <source>
        <dbReference type="ARBA" id="ARBA00022475"/>
    </source>
</evidence>
<dbReference type="STRING" id="392015.SAMN05421543_10198"/>
<feature type="domain" description="HAMP" evidence="8">
    <location>
        <begin position="181"/>
        <end position="223"/>
    </location>
</feature>
<proteinExistence type="inferred from homology"/>
<feature type="domain" description="Methyl-accepting transducer" evidence="7">
    <location>
        <begin position="242"/>
        <end position="478"/>
    </location>
</feature>
<keyword evidence="4 6" id="KW-0807">Transducer</keyword>
<dbReference type="InterPro" id="IPR004089">
    <property type="entry name" value="MCPsignal_dom"/>
</dbReference>
<dbReference type="GO" id="GO:0005886">
    <property type="term" value="C:plasma membrane"/>
    <property type="evidence" value="ECO:0007669"/>
    <property type="project" value="UniProtKB-SubCell"/>
</dbReference>
<gene>
    <name evidence="9" type="ORF">SAMN05421543_10198</name>
</gene>
<dbReference type="PANTHER" id="PTHR32089">
    <property type="entry name" value="METHYL-ACCEPTING CHEMOTAXIS PROTEIN MCPB"/>
    <property type="match status" value="1"/>
</dbReference>
<sequence>MVRRQREAVERAARDVERCLARHGGLTDAARQEIRAVMDRWLGDLEYFNLMREDGFSELHTNHLREAVYYLDPVGRKTAAVTRTEVFYYPRNTGERLIDVTTPVHLNGKKVYVLRSGQILHGMSRHVKVGVPFAVLQAAGWAGLAAGHGWQRIAAQVCLALAILVVAWDRVAFARTYRAWVRHLREIGRGNLQYRIQPKRRDEFGQVQFELNKMSLGMADMLRQVEESAAKVVRAVAELQANAEGTARASEQIATRMQEVSAGAERQAIDAREGSAAIQAVMGEVKDGRSRARIAAEVSERMAETSAAGQGRIEAAVTQFNAIREAVGRLADVVHGLAEQSKSIGQIVDVISHIAEQTNLLALNTAIEAARAGEHGRGFAVVAAEVRTLAEQSGRAAGEIDELIRGVQRELADLVQAAKAAAGEVAAGVATVEAAGLAFADIRSGVEGVAGHVREISAAMDHLAASADAVVERVAHISAVVAGMQAHTEDVAAAAEEQMAAMQEVSSSVGVLSDMAGALQRLVGRFHTG</sequence>
<organism evidence="9 10">
    <name type="scientific">Alicyclobacillus macrosporangiidus</name>
    <dbReference type="NCBI Taxonomy" id="392015"/>
    <lineage>
        <taxon>Bacteria</taxon>
        <taxon>Bacillati</taxon>
        <taxon>Bacillota</taxon>
        <taxon>Bacilli</taxon>
        <taxon>Bacillales</taxon>
        <taxon>Alicyclobacillaceae</taxon>
        <taxon>Alicyclobacillus</taxon>
    </lineage>
</organism>
<evidence type="ECO:0000256" key="1">
    <source>
        <dbReference type="ARBA" id="ARBA00004236"/>
    </source>
</evidence>
<evidence type="ECO:0000259" key="8">
    <source>
        <dbReference type="PROSITE" id="PS50885"/>
    </source>
</evidence>
<dbReference type="PROSITE" id="PS50111">
    <property type="entry name" value="CHEMOTAXIS_TRANSDUC_2"/>
    <property type="match status" value="1"/>
</dbReference>
<dbReference type="Gene3D" id="1.10.287.950">
    <property type="entry name" value="Methyl-accepting chemotaxis protein"/>
    <property type="match status" value="1"/>
</dbReference>
<comment type="similarity">
    <text evidence="5">Belongs to the methyl-accepting chemotaxis (MCP) protein family.</text>
</comment>
<evidence type="ECO:0000313" key="10">
    <source>
        <dbReference type="Proteomes" id="UP000183508"/>
    </source>
</evidence>